<dbReference type="RefSeq" id="WP_156956826.1">
    <property type="nucleotide sequence ID" value="NZ_BSOO01000018.1"/>
</dbReference>
<evidence type="ECO:0000313" key="3">
    <source>
        <dbReference type="Proteomes" id="UP001156703"/>
    </source>
</evidence>
<feature type="compositionally biased region" description="Basic and acidic residues" evidence="1">
    <location>
        <begin position="1"/>
        <end position="30"/>
    </location>
</feature>
<evidence type="ECO:0000256" key="1">
    <source>
        <dbReference type="SAM" id="MobiDB-lite"/>
    </source>
</evidence>
<gene>
    <name evidence="2" type="ORF">GCM10007925_18160</name>
</gene>
<evidence type="ECO:0000313" key="2">
    <source>
        <dbReference type="EMBL" id="GLR48103.1"/>
    </source>
</evidence>
<keyword evidence="3" id="KW-1185">Reference proteome</keyword>
<feature type="region of interest" description="Disordered" evidence="1">
    <location>
        <begin position="1"/>
        <end position="39"/>
    </location>
</feature>
<dbReference type="EMBL" id="BSOO01000018">
    <property type="protein sequence ID" value="GLR48103.1"/>
    <property type="molecule type" value="Genomic_DNA"/>
</dbReference>
<sequence>MAKQWSTEHGEDAFRIEHGMSREEWAEEQARGGMGRREAKKRARGLMIEAREEDVAARS</sequence>
<comment type="caution">
    <text evidence="2">The sequence shown here is derived from an EMBL/GenBank/DDBJ whole genome shotgun (WGS) entry which is preliminary data.</text>
</comment>
<dbReference type="Proteomes" id="UP001156703">
    <property type="component" value="Unassembled WGS sequence"/>
</dbReference>
<organism evidence="2 3">
    <name type="scientific">Sphingomonas astaxanthinifaciens DSM 22298</name>
    <dbReference type="NCBI Taxonomy" id="1123267"/>
    <lineage>
        <taxon>Bacteria</taxon>
        <taxon>Pseudomonadati</taxon>
        <taxon>Pseudomonadota</taxon>
        <taxon>Alphaproteobacteria</taxon>
        <taxon>Sphingomonadales</taxon>
        <taxon>Sphingomonadaceae</taxon>
        <taxon>Sphingomonas</taxon>
    </lineage>
</organism>
<name>A0ABQ5Z5Q0_9SPHN</name>
<reference evidence="3" key="1">
    <citation type="journal article" date="2019" name="Int. J. Syst. Evol. Microbiol.">
        <title>The Global Catalogue of Microorganisms (GCM) 10K type strain sequencing project: providing services to taxonomists for standard genome sequencing and annotation.</title>
        <authorList>
            <consortium name="The Broad Institute Genomics Platform"/>
            <consortium name="The Broad Institute Genome Sequencing Center for Infectious Disease"/>
            <person name="Wu L."/>
            <person name="Ma J."/>
        </authorList>
    </citation>
    <scope>NUCLEOTIDE SEQUENCE [LARGE SCALE GENOMIC DNA]</scope>
    <source>
        <strain evidence="3">NBRC 102146</strain>
    </source>
</reference>
<accession>A0ABQ5Z5Q0</accession>
<proteinExistence type="predicted"/>
<protein>
    <submittedName>
        <fullName evidence="2">Uncharacterized protein</fullName>
    </submittedName>
</protein>